<evidence type="ECO:0008006" key="3">
    <source>
        <dbReference type="Google" id="ProtNLM"/>
    </source>
</evidence>
<organism evidence="2">
    <name type="scientific">Rhodosorus marinus</name>
    <dbReference type="NCBI Taxonomy" id="101924"/>
    <lineage>
        <taxon>Eukaryota</taxon>
        <taxon>Rhodophyta</taxon>
        <taxon>Stylonematophyceae</taxon>
        <taxon>Stylonematales</taxon>
        <taxon>Stylonemataceae</taxon>
        <taxon>Rhodosorus</taxon>
    </lineage>
</organism>
<dbReference type="Pfam" id="PF00106">
    <property type="entry name" value="adh_short"/>
    <property type="match status" value="1"/>
</dbReference>
<dbReference type="InterPro" id="IPR036291">
    <property type="entry name" value="NAD(P)-bd_dom_sf"/>
</dbReference>
<gene>
    <name evidence="2" type="ORF">RMAR00112_LOCUS11121</name>
</gene>
<dbReference type="InterPro" id="IPR002347">
    <property type="entry name" value="SDR_fam"/>
</dbReference>
<dbReference type="PRINTS" id="PR00081">
    <property type="entry name" value="GDHRDH"/>
</dbReference>
<dbReference type="GO" id="GO:0016491">
    <property type="term" value="F:oxidoreductase activity"/>
    <property type="evidence" value="ECO:0007669"/>
    <property type="project" value="UniProtKB-KW"/>
</dbReference>
<evidence type="ECO:0000313" key="2">
    <source>
        <dbReference type="EMBL" id="CAE0043150.1"/>
    </source>
</evidence>
<dbReference type="Gene3D" id="3.40.50.720">
    <property type="entry name" value="NAD(P)-binding Rossmann-like Domain"/>
    <property type="match status" value="1"/>
</dbReference>
<sequence>MVFDLNNIPDQSGKVAIVTGSNVGLGFSTAKYLVLNNAHVIIASRTPKKGLDAVAELKNMKPDAKVEFMQLDLANSDSIRSFANAFIEKRLPLHLLVNNAGIAIVPHSKTVDGYEVTLGTNHLGTYLLTNLLLDTLKKSAPARVVTVSSLIANMAKADLNDVAGRSYENSSMDVYGTSKLYNVMFAQELDSRVRADGVRSFVVQPGVAKSDMLRKTERSGLSTMMKAMKFMMQSTDKGAISTLYAATSDEVLATGPSRMYGPNFMNIGNTEARKIESKDVTATNNKILWEKTQEIVGV</sequence>
<proteinExistence type="predicted"/>
<dbReference type="PANTHER" id="PTHR43157:SF31">
    <property type="entry name" value="PHOSPHATIDYLINOSITOL-GLYCAN BIOSYNTHESIS CLASS F PROTEIN"/>
    <property type="match status" value="1"/>
</dbReference>
<reference evidence="2" key="1">
    <citation type="submission" date="2021-01" db="EMBL/GenBank/DDBJ databases">
        <authorList>
            <person name="Corre E."/>
            <person name="Pelletier E."/>
            <person name="Niang G."/>
            <person name="Scheremetjew M."/>
            <person name="Finn R."/>
            <person name="Kale V."/>
            <person name="Holt S."/>
            <person name="Cochrane G."/>
            <person name="Meng A."/>
            <person name="Brown T."/>
            <person name="Cohen L."/>
        </authorList>
    </citation>
    <scope>NUCLEOTIDE SEQUENCE</scope>
    <source>
        <strain evidence="2">CCMP 769</strain>
    </source>
</reference>
<dbReference type="EMBL" id="HBHW01014346">
    <property type="protein sequence ID" value="CAE0043150.1"/>
    <property type="molecule type" value="Transcribed_RNA"/>
</dbReference>
<evidence type="ECO:0000256" key="1">
    <source>
        <dbReference type="ARBA" id="ARBA00023002"/>
    </source>
</evidence>
<keyword evidence="1" id="KW-0560">Oxidoreductase</keyword>
<name>A0A7S3EB72_9RHOD</name>
<dbReference type="AlphaFoldDB" id="A0A7S3EB72"/>
<accession>A0A7S3EB72</accession>
<protein>
    <recommendedName>
        <fullName evidence="3">Protochlorophyllide reductase</fullName>
    </recommendedName>
</protein>
<dbReference type="SUPFAM" id="SSF51735">
    <property type="entry name" value="NAD(P)-binding Rossmann-fold domains"/>
    <property type="match status" value="1"/>
</dbReference>
<dbReference type="PANTHER" id="PTHR43157">
    <property type="entry name" value="PHOSPHATIDYLINOSITOL-GLYCAN BIOSYNTHESIS CLASS F PROTEIN-RELATED"/>
    <property type="match status" value="1"/>
</dbReference>